<sequence length="92" mass="10274">MLVAMVENCIALLPGFPRVVVRGSGRCSSSDVKLFQFLAEGKARREVIMVYDSGEGSQGFLSARKNTSREITKQFTMGEVRRFNKHTNTQTT</sequence>
<keyword evidence="2" id="KW-1185">Reference proteome</keyword>
<dbReference type="AlphaFoldDB" id="A0A5B7H6H7"/>
<evidence type="ECO:0000313" key="2">
    <source>
        <dbReference type="Proteomes" id="UP000324222"/>
    </source>
</evidence>
<dbReference type="Proteomes" id="UP000324222">
    <property type="component" value="Unassembled WGS sequence"/>
</dbReference>
<comment type="caution">
    <text evidence="1">The sequence shown here is derived from an EMBL/GenBank/DDBJ whole genome shotgun (WGS) entry which is preliminary data.</text>
</comment>
<dbReference type="EMBL" id="VSRR010022120">
    <property type="protein sequence ID" value="MPC64454.1"/>
    <property type="molecule type" value="Genomic_DNA"/>
</dbReference>
<proteinExistence type="predicted"/>
<name>A0A5B7H6H7_PORTR</name>
<protein>
    <submittedName>
        <fullName evidence="1">Uncharacterized protein</fullName>
    </submittedName>
</protein>
<evidence type="ECO:0000313" key="1">
    <source>
        <dbReference type="EMBL" id="MPC64454.1"/>
    </source>
</evidence>
<reference evidence="1 2" key="1">
    <citation type="submission" date="2019-05" db="EMBL/GenBank/DDBJ databases">
        <title>Another draft genome of Portunus trituberculatus and its Hox gene families provides insights of decapod evolution.</title>
        <authorList>
            <person name="Jeong J.-H."/>
            <person name="Song I."/>
            <person name="Kim S."/>
            <person name="Choi T."/>
            <person name="Kim D."/>
            <person name="Ryu S."/>
            <person name="Kim W."/>
        </authorList>
    </citation>
    <scope>NUCLEOTIDE SEQUENCE [LARGE SCALE GENOMIC DNA]</scope>
    <source>
        <tissue evidence="1">Muscle</tissue>
    </source>
</reference>
<organism evidence="1 2">
    <name type="scientific">Portunus trituberculatus</name>
    <name type="common">Swimming crab</name>
    <name type="synonym">Neptunus trituberculatus</name>
    <dbReference type="NCBI Taxonomy" id="210409"/>
    <lineage>
        <taxon>Eukaryota</taxon>
        <taxon>Metazoa</taxon>
        <taxon>Ecdysozoa</taxon>
        <taxon>Arthropoda</taxon>
        <taxon>Crustacea</taxon>
        <taxon>Multicrustacea</taxon>
        <taxon>Malacostraca</taxon>
        <taxon>Eumalacostraca</taxon>
        <taxon>Eucarida</taxon>
        <taxon>Decapoda</taxon>
        <taxon>Pleocyemata</taxon>
        <taxon>Brachyura</taxon>
        <taxon>Eubrachyura</taxon>
        <taxon>Portunoidea</taxon>
        <taxon>Portunidae</taxon>
        <taxon>Portuninae</taxon>
        <taxon>Portunus</taxon>
    </lineage>
</organism>
<accession>A0A5B7H6H7</accession>
<gene>
    <name evidence="1" type="ORF">E2C01_058570</name>
</gene>